<feature type="domain" description="GGDEF" evidence="2">
    <location>
        <begin position="27"/>
        <end position="163"/>
    </location>
</feature>
<dbReference type="InterPro" id="IPR035919">
    <property type="entry name" value="EAL_sf"/>
</dbReference>
<sequence length="432" mass="47687">MSKTTISSISTVKSKLTAIIARTRLVEAGRIHMVGFDTLKDALGDRWVSVRERVLTYAENRLTQHLSSQDAFFRYGDEEFLIVFANLSNQAAQMLVGKVAEEVHQFILGSPDTQSITIKSAVQQVDGELLFQDLSLAEVLAVAHNQSTETPKKPRGNTAFREKSPPGKMQGSLLVEDTGDITGEIGPPELTPVSFVFRPLWDVKNKRITTYRCVPTRKMAAGYTVEQYAVLNATDGQETVLDLDIATLHTAARTLSRVMDSGFVFACNVTVHYETMSRNDSRRAYIEAIDQIPVQLRRFFIVELTELPVGIPMVRFAEFTSILNARIRAISCRIPLDTRNLQGYGNANLFAVTIDLGDIRKSEGEIMKKFDQIAAAAANTGLKTCITGIKSTSLAIAAAASGITYIGGKSVRDDRKIPGRVITMTWSDYFGF</sequence>
<protein>
    <recommendedName>
        <fullName evidence="2">GGDEF domain-containing protein</fullName>
    </recommendedName>
</protein>
<feature type="region of interest" description="Disordered" evidence="1">
    <location>
        <begin position="145"/>
        <end position="172"/>
    </location>
</feature>
<proteinExistence type="predicted"/>
<accession>A0A2N3KWW0</accession>
<reference evidence="3 4" key="1">
    <citation type="submission" date="2017-09" db="EMBL/GenBank/DDBJ databases">
        <title>Biodiversity and function of Thalassospira species in the particle-attached aromatic-hydrocarbon-degrading consortia from the surface seawater of the South China Sea.</title>
        <authorList>
            <person name="Dong C."/>
            <person name="Liu R."/>
            <person name="Shao Z."/>
        </authorList>
    </citation>
    <scope>NUCLEOTIDE SEQUENCE [LARGE SCALE GENOMIC DNA]</scope>
    <source>
        <strain evidence="3 4">CSC1P2</strain>
    </source>
</reference>
<dbReference type="PROSITE" id="PS50887">
    <property type="entry name" value="GGDEF"/>
    <property type="match status" value="1"/>
</dbReference>
<evidence type="ECO:0000313" key="3">
    <source>
        <dbReference type="EMBL" id="PKR54976.1"/>
    </source>
</evidence>
<dbReference type="Gene3D" id="3.30.70.270">
    <property type="match status" value="1"/>
</dbReference>
<dbReference type="InterPro" id="IPR000160">
    <property type="entry name" value="GGDEF_dom"/>
</dbReference>
<name>A0A2N3KWW0_9PROT</name>
<evidence type="ECO:0000259" key="2">
    <source>
        <dbReference type="PROSITE" id="PS50887"/>
    </source>
</evidence>
<dbReference type="SUPFAM" id="SSF55073">
    <property type="entry name" value="Nucleotide cyclase"/>
    <property type="match status" value="1"/>
</dbReference>
<evidence type="ECO:0000313" key="4">
    <source>
        <dbReference type="Proteomes" id="UP000233597"/>
    </source>
</evidence>
<dbReference type="AlphaFoldDB" id="A0A2N3KWW0"/>
<dbReference type="EMBL" id="NWTK01000003">
    <property type="protein sequence ID" value="PKR54976.1"/>
    <property type="molecule type" value="Genomic_DNA"/>
</dbReference>
<dbReference type="OrthoDB" id="7335474at2"/>
<dbReference type="Gene3D" id="3.20.20.450">
    <property type="entry name" value="EAL domain"/>
    <property type="match status" value="1"/>
</dbReference>
<dbReference type="Pfam" id="PF00990">
    <property type="entry name" value="GGDEF"/>
    <property type="match status" value="1"/>
</dbReference>
<dbReference type="RefSeq" id="WP_101264817.1">
    <property type="nucleotide sequence ID" value="NZ_NWTK01000003.1"/>
</dbReference>
<dbReference type="InterPro" id="IPR043128">
    <property type="entry name" value="Rev_trsase/Diguanyl_cyclase"/>
</dbReference>
<dbReference type="InterPro" id="IPR029787">
    <property type="entry name" value="Nucleotide_cyclase"/>
</dbReference>
<evidence type="ECO:0000256" key="1">
    <source>
        <dbReference type="SAM" id="MobiDB-lite"/>
    </source>
</evidence>
<gene>
    <name evidence="3" type="ORF">COO20_06195</name>
</gene>
<comment type="caution">
    <text evidence="3">The sequence shown here is derived from an EMBL/GenBank/DDBJ whole genome shotgun (WGS) entry which is preliminary data.</text>
</comment>
<dbReference type="Proteomes" id="UP000233597">
    <property type="component" value="Unassembled WGS sequence"/>
</dbReference>
<organism evidence="3 4">
    <name type="scientific">Thalassospira marina</name>
    <dbReference type="NCBI Taxonomy" id="2048283"/>
    <lineage>
        <taxon>Bacteria</taxon>
        <taxon>Pseudomonadati</taxon>
        <taxon>Pseudomonadota</taxon>
        <taxon>Alphaproteobacteria</taxon>
        <taxon>Rhodospirillales</taxon>
        <taxon>Thalassospiraceae</taxon>
        <taxon>Thalassospira</taxon>
    </lineage>
</organism>